<keyword evidence="7" id="KW-0804">Transcription</keyword>
<dbReference type="SMART" id="SM00382">
    <property type="entry name" value="AAA"/>
    <property type="match status" value="1"/>
</dbReference>
<proteinExistence type="predicted"/>
<dbReference type="SUPFAM" id="SSF52540">
    <property type="entry name" value="P-loop containing nucleoside triphosphate hydrolases"/>
    <property type="match status" value="1"/>
</dbReference>
<organism evidence="11 12">
    <name type="scientific">Noviherbaspirillum autotrophicum</name>
    <dbReference type="NCBI Taxonomy" id="709839"/>
    <lineage>
        <taxon>Bacteria</taxon>
        <taxon>Pseudomonadati</taxon>
        <taxon>Pseudomonadota</taxon>
        <taxon>Betaproteobacteria</taxon>
        <taxon>Burkholderiales</taxon>
        <taxon>Oxalobacteraceae</taxon>
        <taxon>Noviherbaspirillum</taxon>
    </lineage>
</organism>
<keyword evidence="3" id="KW-0067">ATP-binding</keyword>
<evidence type="ECO:0000256" key="6">
    <source>
        <dbReference type="ARBA" id="ARBA00023125"/>
    </source>
</evidence>
<dbReference type="InterPro" id="IPR009057">
    <property type="entry name" value="Homeodomain-like_sf"/>
</dbReference>
<feature type="domain" description="Sigma-54 factor interaction" evidence="9">
    <location>
        <begin position="150"/>
        <end position="379"/>
    </location>
</feature>
<dbReference type="RefSeq" id="WP_040041477.1">
    <property type="nucleotide sequence ID" value="NZ_JWJG01000028.1"/>
</dbReference>
<dbReference type="Proteomes" id="UP000031572">
    <property type="component" value="Unassembled WGS sequence"/>
</dbReference>
<dbReference type="SMART" id="SM00448">
    <property type="entry name" value="REC"/>
    <property type="match status" value="1"/>
</dbReference>
<dbReference type="PRINTS" id="PR01590">
    <property type="entry name" value="HTHFIS"/>
</dbReference>
<dbReference type="CDD" id="cd17549">
    <property type="entry name" value="REC_DctD-like"/>
    <property type="match status" value="1"/>
</dbReference>
<dbReference type="Gene3D" id="1.10.10.60">
    <property type="entry name" value="Homeodomain-like"/>
    <property type="match status" value="1"/>
</dbReference>
<dbReference type="Gene3D" id="3.40.50.300">
    <property type="entry name" value="P-loop containing nucleotide triphosphate hydrolases"/>
    <property type="match status" value="1"/>
</dbReference>
<dbReference type="FunFam" id="3.40.50.2300:FF:000018">
    <property type="entry name" value="DNA-binding transcriptional regulator NtrC"/>
    <property type="match status" value="1"/>
</dbReference>
<dbReference type="InterPro" id="IPR027417">
    <property type="entry name" value="P-loop_NTPase"/>
</dbReference>
<evidence type="ECO:0000313" key="12">
    <source>
        <dbReference type="Proteomes" id="UP000031572"/>
    </source>
</evidence>
<evidence type="ECO:0000256" key="8">
    <source>
        <dbReference type="PROSITE-ProRule" id="PRU00169"/>
    </source>
</evidence>
<dbReference type="InterPro" id="IPR025944">
    <property type="entry name" value="Sigma_54_int_dom_CS"/>
</dbReference>
<evidence type="ECO:0000256" key="4">
    <source>
        <dbReference type="ARBA" id="ARBA00023012"/>
    </source>
</evidence>
<dbReference type="GO" id="GO:0000160">
    <property type="term" value="P:phosphorelay signal transduction system"/>
    <property type="evidence" value="ECO:0007669"/>
    <property type="project" value="UniProtKB-KW"/>
</dbReference>
<dbReference type="SUPFAM" id="SSF46689">
    <property type="entry name" value="Homeodomain-like"/>
    <property type="match status" value="1"/>
</dbReference>
<evidence type="ECO:0000259" key="9">
    <source>
        <dbReference type="PROSITE" id="PS50045"/>
    </source>
</evidence>
<dbReference type="PROSITE" id="PS00688">
    <property type="entry name" value="SIGMA54_INTERACT_3"/>
    <property type="match status" value="1"/>
</dbReference>
<dbReference type="InterPro" id="IPR058031">
    <property type="entry name" value="AAA_lid_NorR"/>
</dbReference>
<dbReference type="PROSITE" id="PS00676">
    <property type="entry name" value="SIGMA54_INTERACT_2"/>
    <property type="match status" value="1"/>
</dbReference>
<accession>A0A0C1Y7H4</accession>
<feature type="domain" description="Response regulatory" evidence="10">
    <location>
        <begin position="10"/>
        <end position="124"/>
    </location>
</feature>
<keyword evidence="1 8" id="KW-0597">Phosphoprotein</keyword>
<evidence type="ECO:0000259" key="10">
    <source>
        <dbReference type="PROSITE" id="PS50110"/>
    </source>
</evidence>
<dbReference type="Gene3D" id="1.10.8.60">
    <property type="match status" value="1"/>
</dbReference>
<dbReference type="Pfam" id="PF00158">
    <property type="entry name" value="Sigma54_activat"/>
    <property type="match status" value="1"/>
</dbReference>
<dbReference type="SUPFAM" id="SSF52172">
    <property type="entry name" value="CheY-like"/>
    <property type="match status" value="1"/>
</dbReference>
<sequence length="458" mass="50636">MLETNFDGMQVLLVEDDAVVRKGAQQALELSGLRVSACASAEEAAPYLSPDFAGILVSDVRLPGMDGLALLQLATLRDPSLPVILVTGHGDVSMAVGAMRQGAYDFIEKPFSSDLLIEVCRRALDKRRLVLENLTLRRQLESREGIEARMVGSSNAIDKVRRLVLNLAPKTADVMILGETGTGKELVARCLHDFSGRRDHPFVAINCGALPETIFESELFGHEEGAFTGAQRRRIGKIEHANGGTLFLDEIESMPLNLQVKLLRVLQERQIERLGSNSVIPIDLRVIAATKEDLGTLSEQGKFRADLYYRLNVASLALPALRNRREDIPLLFEYFVLQAAVRYGQSAPLIGSELLHTLMAQRWPGNVRELHNVADRFVLGLLDDMLMPSGTRREASLAEQVDAFEKAIIEEALHRQEGNVNAAAESLSIPKKTLYDKLKRFDISTDKFHPAPQAARRG</sequence>
<evidence type="ECO:0000313" key="11">
    <source>
        <dbReference type="EMBL" id="KIF82843.1"/>
    </source>
</evidence>
<dbReference type="AlphaFoldDB" id="A0A0C1Y7H4"/>
<dbReference type="STRING" id="709839.TSA66_21680"/>
<keyword evidence="4" id="KW-0902">Two-component regulatory system</keyword>
<dbReference type="GO" id="GO:0005524">
    <property type="term" value="F:ATP binding"/>
    <property type="evidence" value="ECO:0007669"/>
    <property type="project" value="UniProtKB-KW"/>
</dbReference>
<dbReference type="GO" id="GO:0006355">
    <property type="term" value="P:regulation of DNA-templated transcription"/>
    <property type="evidence" value="ECO:0007669"/>
    <property type="project" value="InterPro"/>
</dbReference>
<dbReference type="InterPro" id="IPR025662">
    <property type="entry name" value="Sigma_54_int_dom_ATP-bd_1"/>
</dbReference>
<dbReference type="InterPro" id="IPR002078">
    <property type="entry name" value="Sigma_54_int"/>
</dbReference>
<dbReference type="Gene3D" id="3.40.50.2300">
    <property type="match status" value="1"/>
</dbReference>
<dbReference type="InterPro" id="IPR002197">
    <property type="entry name" value="HTH_Fis"/>
</dbReference>
<dbReference type="PROSITE" id="PS50110">
    <property type="entry name" value="RESPONSE_REGULATORY"/>
    <property type="match status" value="1"/>
</dbReference>
<keyword evidence="5" id="KW-0805">Transcription regulation</keyword>
<evidence type="ECO:0000256" key="1">
    <source>
        <dbReference type="ARBA" id="ARBA00022553"/>
    </source>
</evidence>
<dbReference type="Pfam" id="PF00072">
    <property type="entry name" value="Response_reg"/>
    <property type="match status" value="1"/>
</dbReference>
<dbReference type="PROSITE" id="PS50045">
    <property type="entry name" value="SIGMA54_INTERACT_4"/>
    <property type="match status" value="1"/>
</dbReference>
<dbReference type="Pfam" id="PF25601">
    <property type="entry name" value="AAA_lid_14"/>
    <property type="match status" value="1"/>
</dbReference>
<dbReference type="InterPro" id="IPR001789">
    <property type="entry name" value="Sig_transdc_resp-reg_receiver"/>
</dbReference>
<dbReference type="PANTHER" id="PTHR32071:SF57">
    <property type="entry name" value="C4-DICARBOXYLATE TRANSPORT TRANSCRIPTIONAL REGULATORY PROTEIN DCTD"/>
    <property type="match status" value="1"/>
</dbReference>
<gene>
    <name evidence="11" type="ORF">TSA66_21680</name>
</gene>
<dbReference type="PROSITE" id="PS00675">
    <property type="entry name" value="SIGMA54_INTERACT_1"/>
    <property type="match status" value="1"/>
</dbReference>
<evidence type="ECO:0000256" key="3">
    <source>
        <dbReference type="ARBA" id="ARBA00022840"/>
    </source>
</evidence>
<dbReference type="FunFam" id="3.40.50.300:FF:000006">
    <property type="entry name" value="DNA-binding transcriptional regulator NtrC"/>
    <property type="match status" value="1"/>
</dbReference>
<keyword evidence="12" id="KW-1185">Reference proteome</keyword>
<evidence type="ECO:0000256" key="5">
    <source>
        <dbReference type="ARBA" id="ARBA00023015"/>
    </source>
</evidence>
<keyword evidence="2" id="KW-0547">Nucleotide-binding</keyword>
<dbReference type="InterPro" id="IPR025943">
    <property type="entry name" value="Sigma_54_int_dom_ATP-bd_2"/>
</dbReference>
<protein>
    <submittedName>
        <fullName evidence="11">Fis family transcriptional regulator</fullName>
    </submittedName>
</protein>
<dbReference type="Pfam" id="PF02954">
    <property type="entry name" value="HTH_8"/>
    <property type="match status" value="1"/>
</dbReference>
<dbReference type="InterPro" id="IPR003593">
    <property type="entry name" value="AAA+_ATPase"/>
</dbReference>
<keyword evidence="6" id="KW-0238">DNA-binding</keyword>
<dbReference type="OrthoDB" id="9761705at2"/>
<dbReference type="GO" id="GO:0043565">
    <property type="term" value="F:sequence-specific DNA binding"/>
    <property type="evidence" value="ECO:0007669"/>
    <property type="project" value="InterPro"/>
</dbReference>
<dbReference type="CDD" id="cd00009">
    <property type="entry name" value="AAA"/>
    <property type="match status" value="1"/>
</dbReference>
<dbReference type="InterPro" id="IPR011006">
    <property type="entry name" value="CheY-like_superfamily"/>
</dbReference>
<name>A0A0C1Y7H4_9BURK</name>
<dbReference type="PANTHER" id="PTHR32071">
    <property type="entry name" value="TRANSCRIPTIONAL REGULATORY PROTEIN"/>
    <property type="match status" value="1"/>
</dbReference>
<comment type="caution">
    <text evidence="11">The sequence shown here is derived from an EMBL/GenBank/DDBJ whole genome shotgun (WGS) entry which is preliminary data.</text>
</comment>
<evidence type="ECO:0000256" key="7">
    <source>
        <dbReference type="ARBA" id="ARBA00023163"/>
    </source>
</evidence>
<evidence type="ECO:0000256" key="2">
    <source>
        <dbReference type="ARBA" id="ARBA00022741"/>
    </source>
</evidence>
<dbReference type="EMBL" id="JWJG01000028">
    <property type="protein sequence ID" value="KIF82843.1"/>
    <property type="molecule type" value="Genomic_DNA"/>
</dbReference>
<feature type="modified residue" description="4-aspartylphosphate" evidence="8">
    <location>
        <position position="59"/>
    </location>
</feature>
<reference evidence="11 12" key="1">
    <citation type="submission" date="2014-12" db="EMBL/GenBank/DDBJ databases">
        <title>Denitrispirillum autotrophicum gen. nov., sp. nov., Denitrifying, Facultatively Autotrophic Bacteria Isolated from Rice Paddy Soil.</title>
        <authorList>
            <person name="Ishii S."/>
            <person name="Ashida N."/>
            <person name="Ohno H."/>
            <person name="Otsuka S."/>
            <person name="Yokota A."/>
            <person name="Senoo K."/>
        </authorList>
    </citation>
    <scope>NUCLEOTIDE SEQUENCE [LARGE SCALE GENOMIC DNA]</scope>
    <source>
        <strain evidence="11 12">TSA66</strain>
    </source>
</reference>